<protein>
    <submittedName>
        <fullName evidence="1">Uncharacterized protein</fullName>
    </submittedName>
</protein>
<evidence type="ECO:0000313" key="1">
    <source>
        <dbReference type="EMBL" id="KAJ9098724.1"/>
    </source>
</evidence>
<keyword evidence="2" id="KW-1185">Reference proteome</keyword>
<dbReference type="EMBL" id="JASBWT010000014">
    <property type="protein sequence ID" value="KAJ9098724.1"/>
    <property type="molecule type" value="Genomic_DNA"/>
</dbReference>
<gene>
    <name evidence="1" type="ORF">QFC21_004372</name>
</gene>
<comment type="caution">
    <text evidence="1">The sequence shown here is derived from an EMBL/GenBank/DDBJ whole genome shotgun (WGS) entry which is preliminary data.</text>
</comment>
<accession>A0ACC2VH41</accession>
<organism evidence="1 2">
    <name type="scientific">Naganishia friedmannii</name>
    <dbReference type="NCBI Taxonomy" id="89922"/>
    <lineage>
        <taxon>Eukaryota</taxon>
        <taxon>Fungi</taxon>
        <taxon>Dikarya</taxon>
        <taxon>Basidiomycota</taxon>
        <taxon>Agaricomycotina</taxon>
        <taxon>Tremellomycetes</taxon>
        <taxon>Filobasidiales</taxon>
        <taxon>Filobasidiaceae</taxon>
        <taxon>Naganishia</taxon>
    </lineage>
</organism>
<dbReference type="Proteomes" id="UP001227268">
    <property type="component" value="Unassembled WGS sequence"/>
</dbReference>
<name>A0ACC2VH41_9TREE</name>
<evidence type="ECO:0000313" key="2">
    <source>
        <dbReference type="Proteomes" id="UP001227268"/>
    </source>
</evidence>
<proteinExistence type="predicted"/>
<reference evidence="1" key="1">
    <citation type="submission" date="2023-04" db="EMBL/GenBank/DDBJ databases">
        <title>Draft Genome sequencing of Naganishia species isolated from polar environments using Oxford Nanopore Technology.</title>
        <authorList>
            <person name="Leo P."/>
            <person name="Venkateswaran K."/>
        </authorList>
    </citation>
    <scope>NUCLEOTIDE SEQUENCE</scope>
    <source>
        <strain evidence="1">MNA-CCFEE 5423</strain>
    </source>
</reference>
<sequence length="216" mass="24178">MVPNYRLSYHPDHPERATTLHPTHILDIARFFNWLITQWADEKSGSSWNSIRNVYLVGHSCGAHILSHIFFSLPTPLPTISIPSKTLTTLQDNLLALLRKTRGAAFLDGIYDLPALVAEYPTYSFFADAAFGPDQEKRIPPRAVMDVLEGTRVVVAHATEDELLSPMQGKMWVDYLIDVGLGEQTVWDESTLRGTHDGCLHHAGLGELLYKLVKDA</sequence>